<evidence type="ECO:0000256" key="5">
    <source>
        <dbReference type="ARBA" id="ARBA00022801"/>
    </source>
</evidence>
<keyword evidence="4 8" id="KW-0812">Transmembrane</keyword>
<name>A0A5M3T2B2_LIMPL</name>
<dbReference type="InterPro" id="IPR013426">
    <property type="entry name" value="EpsH-like"/>
</dbReference>
<dbReference type="NCBIfam" id="TIGR04156">
    <property type="entry name" value="cyanoexo_CrtB"/>
    <property type="match status" value="1"/>
</dbReference>
<evidence type="ECO:0000256" key="2">
    <source>
        <dbReference type="ARBA" id="ARBA00022475"/>
    </source>
</evidence>
<feature type="transmembrane region" description="Helical" evidence="8">
    <location>
        <begin position="48"/>
        <end position="66"/>
    </location>
</feature>
<dbReference type="RefSeq" id="WP_152088325.1">
    <property type="nucleotide sequence ID" value="NZ_BIMW01000002.1"/>
</dbReference>
<dbReference type="InterPro" id="IPR026492">
    <property type="entry name" value="Cyanoexo_CrtB"/>
</dbReference>
<keyword evidence="6 8" id="KW-1133">Transmembrane helix</keyword>
<dbReference type="EMBL" id="BIMW01000002">
    <property type="protein sequence ID" value="GCE92118.1"/>
    <property type="molecule type" value="Genomic_DNA"/>
</dbReference>
<keyword evidence="3" id="KW-0645">Protease</keyword>
<keyword evidence="5" id="KW-0378">Hydrolase</keyword>
<dbReference type="InterPro" id="IPR026392">
    <property type="entry name" value="Exo/Archaeosortase_dom"/>
</dbReference>
<feature type="transmembrane region" description="Helical" evidence="8">
    <location>
        <begin position="15"/>
        <end position="36"/>
    </location>
</feature>
<organism evidence="9 10">
    <name type="scientific">Limnospira platensis NIES-46</name>
    <dbReference type="NCBI Taxonomy" id="1236695"/>
    <lineage>
        <taxon>Bacteria</taxon>
        <taxon>Bacillati</taxon>
        <taxon>Cyanobacteriota</taxon>
        <taxon>Cyanophyceae</taxon>
        <taxon>Oscillatoriophycideae</taxon>
        <taxon>Oscillatoriales</taxon>
        <taxon>Sirenicapillariaceae</taxon>
        <taxon>Limnospira</taxon>
    </lineage>
</organism>
<feature type="transmembrane region" description="Helical" evidence="8">
    <location>
        <begin position="187"/>
        <end position="209"/>
    </location>
</feature>
<dbReference type="InterPro" id="IPR019127">
    <property type="entry name" value="Exosortase"/>
</dbReference>
<dbReference type="GeneID" id="301681133"/>
<feature type="transmembrane region" description="Helical" evidence="8">
    <location>
        <begin position="265"/>
        <end position="285"/>
    </location>
</feature>
<dbReference type="NCBIfam" id="TIGR02602">
    <property type="entry name" value="8TM_EpsH"/>
    <property type="match status" value="1"/>
</dbReference>
<dbReference type="Pfam" id="PF09721">
    <property type="entry name" value="Exosortase_EpsH"/>
    <property type="match status" value="1"/>
</dbReference>
<evidence type="ECO:0000256" key="7">
    <source>
        <dbReference type="ARBA" id="ARBA00023136"/>
    </source>
</evidence>
<feature type="transmembrane region" description="Helical" evidence="8">
    <location>
        <begin position="78"/>
        <end position="96"/>
    </location>
</feature>
<keyword evidence="2" id="KW-1003">Cell membrane</keyword>
<keyword evidence="7 8" id="KW-0472">Membrane</keyword>
<evidence type="ECO:0000256" key="4">
    <source>
        <dbReference type="ARBA" id="ARBA00022692"/>
    </source>
</evidence>
<keyword evidence="10" id="KW-1185">Reference proteome</keyword>
<protein>
    <recommendedName>
        <fullName evidence="11">Eight transmembrane protein EpsH</fullName>
    </recommendedName>
</protein>
<comment type="caution">
    <text evidence="9">The sequence shown here is derived from an EMBL/GenBank/DDBJ whole genome shotgun (WGS) entry which is preliminary data.</text>
</comment>
<dbReference type="NCBIfam" id="TIGR04178">
    <property type="entry name" value="exo_archaeo"/>
    <property type="match status" value="1"/>
</dbReference>
<sequence length="301" mass="33349">METQPKIPVAIERNLFIGLAIALLVLLYAPLLLHWYDGWLNKSISIEHEYFSHGVIGLPFAAYIAWNNRQQWNKLPNQLHPLGGVLLGLGGVLYLSSISDLVNLSFPIILAGLCLWLKGIPGLKLQGIALLFVLLATPNYIPYLIEPLALPLQTFIANMAGFVLIQFNVPVTVDQIYLYVNGQIVEVAPHCAGLKMLFTSLYVGLMLLYWTGAIASRTKTILFLVAAALTSVVANIIRNTLLTLFFGTGNQALFDWLHEGWGGDLYSASMLGLLVILMKLMQYYFPDQQESEDNGQISPES</sequence>
<comment type="subcellular location">
    <subcellularLocation>
        <location evidence="1">Cell membrane</location>
        <topology evidence="1">Multi-pass membrane protein</topology>
    </subcellularLocation>
</comment>
<feature type="transmembrane region" description="Helical" evidence="8">
    <location>
        <begin position="148"/>
        <end position="167"/>
    </location>
</feature>
<evidence type="ECO:0008006" key="11">
    <source>
        <dbReference type="Google" id="ProtNLM"/>
    </source>
</evidence>
<evidence type="ECO:0000256" key="8">
    <source>
        <dbReference type="SAM" id="Phobius"/>
    </source>
</evidence>
<gene>
    <name evidence="9" type="ORF">NIES46_01530</name>
</gene>
<reference evidence="9 10" key="1">
    <citation type="journal article" date="2019" name="J Genomics">
        <title>The Draft Genome of a Hydrogen-producing Cyanobacterium, Arthrospira platensis NIES-46.</title>
        <authorList>
            <person name="Suzuki S."/>
            <person name="Yamaguchi H."/>
            <person name="Kawachi M."/>
        </authorList>
    </citation>
    <scope>NUCLEOTIDE SEQUENCE [LARGE SCALE GENOMIC DNA]</scope>
    <source>
        <strain evidence="9 10">NIES-46</strain>
    </source>
</reference>
<dbReference type="Proteomes" id="UP000326169">
    <property type="component" value="Unassembled WGS sequence"/>
</dbReference>
<evidence type="ECO:0000256" key="1">
    <source>
        <dbReference type="ARBA" id="ARBA00004651"/>
    </source>
</evidence>
<proteinExistence type="predicted"/>
<evidence type="ECO:0000256" key="6">
    <source>
        <dbReference type="ARBA" id="ARBA00022989"/>
    </source>
</evidence>
<accession>A0A5M3T2B2</accession>
<evidence type="ECO:0000256" key="3">
    <source>
        <dbReference type="ARBA" id="ARBA00022670"/>
    </source>
</evidence>
<feature type="transmembrane region" description="Helical" evidence="8">
    <location>
        <begin position="221"/>
        <end position="245"/>
    </location>
</feature>
<evidence type="ECO:0000313" key="9">
    <source>
        <dbReference type="EMBL" id="GCE92118.1"/>
    </source>
</evidence>
<feature type="transmembrane region" description="Helical" evidence="8">
    <location>
        <begin position="108"/>
        <end position="136"/>
    </location>
</feature>
<evidence type="ECO:0000313" key="10">
    <source>
        <dbReference type="Proteomes" id="UP000326169"/>
    </source>
</evidence>